<comment type="subunit">
    <text evidence="2">Monomer.</text>
</comment>
<gene>
    <name evidence="7" type="ORF">ASZ90_008621</name>
</gene>
<comment type="pathway">
    <text evidence="1">Aromatic compound metabolism.</text>
</comment>
<dbReference type="InterPro" id="IPR051414">
    <property type="entry name" value="Adenylate-forming_Reductase"/>
</dbReference>
<organism evidence="7">
    <name type="scientific">hydrocarbon metagenome</name>
    <dbReference type="NCBI Taxonomy" id="938273"/>
    <lineage>
        <taxon>unclassified sequences</taxon>
        <taxon>metagenomes</taxon>
        <taxon>ecological metagenomes</taxon>
    </lineage>
</organism>
<dbReference type="GO" id="GO:0010124">
    <property type="term" value="P:phenylacetate catabolic process"/>
    <property type="evidence" value="ECO:0007669"/>
    <property type="project" value="InterPro"/>
</dbReference>
<dbReference type="SUPFAM" id="SSF56801">
    <property type="entry name" value="Acetyl-CoA synthetase-like"/>
    <property type="match status" value="1"/>
</dbReference>
<dbReference type="InterPro" id="IPR011880">
    <property type="entry name" value="PA_CoA_ligase"/>
</dbReference>
<reference evidence="7" key="1">
    <citation type="journal article" date="2015" name="Proc. Natl. Acad. Sci. U.S.A.">
        <title>Networks of energetic and metabolic interactions define dynamics in microbial communities.</title>
        <authorList>
            <person name="Embree M."/>
            <person name="Liu J.K."/>
            <person name="Al-Bassam M.M."/>
            <person name="Zengler K."/>
        </authorList>
    </citation>
    <scope>NUCLEOTIDE SEQUENCE</scope>
</reference>
<dbReference type="Gene3D" id="3.30.300.30">
    <property type="match status" value="1"/>
</dbReference>
<dbReference type="GO" id="GO:0000166">
    <property type="term" value="F:nucleotide binding"/>
    <property type="evidence" value="ECO:0007669"/>
    <property type="project" value="UniProtKB-KW"/>
</dbReference>
<dbReference type="GO" id="GO:0047475">
    <property type="term" value="F:phenylacetate-CoA ligase activity"/>
    <property type="evidence" value="ECO:0007669"/>
    <property type="project" value="UniProtKB-EC"/>
</dbReference>
<proteinExistence type="predicted"/>
<dbReference type="Gene3D" id="3.40.50.12780">
    <property type="entry name" value="N-terminal domain of ligase-like"/>
    <property type="match status" value="1"/>
</dbReference>
<dbReference type="InterPro" id="IPR042099">
    <property type="entry name" value="ANL_N_sf"/>
</dbReference>
<evidence type="ECO:0000256" key="1">
    <source>
        <dbReference type="ARBA" id="ARBA00005211"/>
    </source>
</evidence>
<keyword evidence="3 7" id="KW-0436">Ligase</keyword>
<dbReference type="PANTHER" id="PTHR43439:SF1">
    <property type="entry name" value="PHENYLACETATE-COENZYME A LIGASE"/>
    <property type="match status" value="1"/>
</dbReference>
<evidence type="ECO:0000256" key="2">
    <source>
        <dbReference type="ARBA" id="ARBA00011245"/>
    </source>
</evidence>
<dbReference type="InterPro" id="IPR000873">
    <property type="entry name" value="AMP-dep_synth/lig_dom"/>
</dbReference>
<dbReference type="AlphaFoldDB" id="A0A0W8FLK0"/>
<dbReference type="InterPro" id="IPR045851">
    <property type="entry name" value="AMP-bd_C_sf"/>
</dbReference>
<dbReference type="CDD" id="cd05913">
    <property type="entry name" value="PaaK"/>
    <property type="match status" value="1"/>
</dbReference>
<dbReference type="EC" id="6.2.1.30" evidence="7"/>
<comment type="caution">
    <text evidence="7">The sequence shown here is derived from an EMBL/GenBank/DDBJ whole genome shotgun (WGS) entry which is preliminary data.</text>
</comment>
<dbReference type="PANTHER" id="PTHR43439">
    <property type="entry name" value="PHENYLACETATE-COENZYME A LIGASE"/>
    <property type="match status" value="1"/>
</dbReference>
<evidence type="ECO:0000256" key="4">
    <source>
        <dbReference type="ARBA" id="ARBA00022741"/>
    </source>
</evidence>
<feature type="domain" description="AMP-dependent synthetase/ligase" evidence="5">
    <location>
        <begin position="146"/>
        <end position="285"/>
    </location>
</feature>
<protein>
    <submittedName>
        <fullName evidence="7">Phenylacetate-coenzyme a ligase</fullName>
        <ecNumber evidence="7">6.2.1.30</ecNumber>
    </submittedName>
</protein>
<evidence type="ECO:0000313" key="7">
    <source>
        <dbReference type="EMBL" id="KUG21617.1"/>
    </source>
</evidence>
<dbReference type="EMBL" id="LNQE01001039">
    <property type="protein sequence ID" value="KUG21617.1"/>
    <property type="molecule type" value="Genomic_DNA"/>
</dbReference>
<dbReference type="FunFam" id="3.40.50.12780:FF:000016">
    <property type="entry name" value="Phenylacetate-coenzyme A ligase"/>
    <property type="match status" value="1"/>
</dbReference>
<evidence type="ECO:0000259" key="6">
    <source>
        <dbReference type="Pfam" id="PF14535"/>
    </source>
</evidence>
<dbReference type="Pfam" id="PF14535">
    <property type="entry name" value="AMP-binding_C_2"/>
    <property type="match status" value="1"/>
</dbReference>
<name>A0A0W8FLK0_9ZZZZ</name>
<dbReference type="Pfam" id="PF00501">
    <property type="entry name" value="AMP-binding"/>
    <property type="match status" value="1"/>
</dbReference>
<dbReference type="PIRSF" id="PIRSF006444">
    <property type="entry name" value="PaaK"/>
    <property type="match status" value="1"/>
</dbReference>
<dbReference type="InterPro" id="IPR028154">
    <property type="entry name" value="AMP-dep_Lig_C"/>
</dbReference>
<feature type="domain" description="AMP-dependent ligase C-terminal" evidence="6">
    <location>
        <begin position="335"/>
        <end position="428"/>
    </location>
</feature>
<keyword evidence="4" id="KW-0547">Nucleotide-binding</keyword>
<accession>A0A0W8FLK0</accession>
<evidence type="ECO:0000259" key="5">
    <source>
        <dbReference type="Pfam" id="PF00501"/>
    </source>
</evidence>
<sequence length="432" mass="48134">MIYNEEFETMPREVIKALQVKRLQQVLERVYHSVGFYKKSFDAAKVKPDDIKSISDMKKLPFITRQDFQNNYPFGLFSVPMSNIVRLHTASGTSGKSIVFGYTKRDIEIWSDLIARSLVAAGITKNDIIHNAFGYGLFTGGLGLHYGAEKIGASVIPISGGNDKRQLMILQDFGPTVICSTPSYALHLAEEGKALGVDIKSLKLRVGIFGAEPWSNNTRDDIEKAFCITALDLYGLSEAIGPGMAMECLEGRNGMHVFEDHFIVETIDPKTGEVLPEGSEGELVFTTLTKEAGPLIRYRSGDISRLITEPCRCGRTHVKMEKVLKRSDDMLIIRGINVYPSQIESILVDIEGLKPNYQIIIDKVGALDTLDLQVEVNEKIFSDSGSIKELQKIEKRIIKDMTDYLGLTARVKLVEPNTLQKAGAKIIDKRRI</sequence>
<evidence type="ECO:0000256" key="3">
    <source>
        <dbReference type="ARBA" id="ARBA00022598"/>
    </source>
</evidence>